<feature type="region of interest" description="Disordered" evidence="2">
    <location>
        <begin position="442"/>
        <end position="515"/>
    </location>
</feature>
<dbReference type="PANTHER" id="PTHR18898">
    <property type="entry name" value="NUCLEOPROTEIN TPR-RELATED"/>
    <property type="match status" value="1"/>
</dbReference>
<dbReference type="GO" id="GO:0017056">
    <property type="term" value="F:structural constituent of nuclear pore"/>
    <property type="evidence" value="ECO:0007669"/>
    <property type="project" value="TreeGrafter"/>
</dbReference>
<evidence type="ECO:0000313" key="4">
    <source>
        <dbReference type="Proteomes" id="UP001219525"/>
    </source>
</evidence>
<dbReference type="GO" id="GO:0005643">
    <property type="term" value="C:nuclear pore"/>
    <property type="evidence" value="ECO:0007669"/>
    <property type="project" value="TreeGrafter"/>
</dbReference>
<protein>
    <submittedName>
        <fullName evidence="3">Uncharacterized protein</fullName>
    </submittedName>
</protein>
<evidence type="ECO:0000256" key="1">
    <source>
        <dbReference type="SAM" id="Coils"/>
    </source>
</evidence>
<dbReference type="GO" id="GO:0006406">
    <property type="term" value="P:mRNA export from nucleus"/>
    <property type="evidence" value="ECO:0007669"/>
    <property type="project" value="TreeGrafter"/>
</dbReference>
<dbReference type="Proteomes" id="UP001219525">
    <property type="component" value="Unassembled WGS sequence"/>
</dbReference>
<feature type="coiled-coil region" evidence="1">
    <location>
        <begin position="382"/>
        <end position="409"/>
    </location>
</feature>
<accession>A0AAD6YDQ3</accession>
<name>A0AAD6YDQ3_9AGAR</name>
<evidence type="ECO:0000313" key="3">
    <source>
        <dbReference type="EMBL" id="KAJ7213861.1"/>
    </source>
</evidence>
<feature type="compositionally biased region" description="Basic and acidic residues" evidence="2">
    <location>
        <begin position="452"/>
        <end position="483"/>
    </location>
</feature>
<organism evidence="3 4">
    <name type="scientific">Mycena pura</name>
    <dbReference type="NCBI Taxonomy" id="153505"/>
    <lineage>
        <taxon>Eukaryota</taxon>
        <taxon>Fungi</taxon>
        <taxon>Dikarya</taxon>
        <taxon>Basidiomycota</taxon>
        <taxon>Agaricomycotina</taxon>
        <taxon>Agaricomycetes</taxon>
        <taxon>Agaricomycetidae</taxon>
        <taxon>Agaricales</taxon>
        <taxon>Marasmiineae</taxon>
        <taxon>Mycenaceae</taxon>
        <taxon>Mycena</taxon>
    </lineage>
</organism>
<keyword evidence="4" id="KW-1185">Reference proteome</keyword>
<feature type="coiled-coil region" evidence="1">
    <location>
        <begin position="208"/>
        <end position="242"/>
    </location>
</feature>
<reference evidence="3" key="1">
    <citation type="submission" date="2023-03" db="EMBL/GenBank/DDBJ databases">
        <title>Massive genome expansion in bonnet fungi (Mycena s.s.) driven by repeated elements and novel gene families across ecological guilds.</title>
        <authorList>
            <consortium name="Lawrence Berkeley National Laboratory"/>
            <person name="Harder C.B."/>
            <person name="Miyauchi S."/>
            <person name="Viragh M."/>
            <person name="Kuo A."/>
            <person name="Thoen E."/>
            <person name="Andreopoulos B."/>
            <person name="Lu D."/>
            <person name="Skrede I."/>
            <person name="Drula E."/>
            <person name="Henrissat B."/>
            <person name="Morin E."/>
            <person name="Kohler A."/>
            <person name="Barry K."/>
            <person name="LaButti K."/>
            <person name="Morin E."/>
            <person name="Salamov A."/>
            <person name="Lipzen A."/>
            <person name="Mereny Z."/>
            <person name="Hegedus B."/>
            <person name="Baldrian P."/>
            <person name="Stursova M."/>
            <person name="Weitz H."/>
            <person name="Taylor A."/>
            <person name="Grigoriev I.V."/>
            <person name="Nagy L.G."/>
            <person name="Martin F."/>
            <person name="Kauserud H."/>
        </authorList>
    </citation>
    <scope>NUCLEOTIDE SEQUENCE</scope>
    <source>
        <strain evidence="3">9144</strain>
    </source>
</reference>
<gene>
    <name evidence="3" type="ORF">GGX14DRAFT_617504</name>
</gene>
<sequence>MLARVERGGAATNEVNAEMKGFGESLSPNSNDLAKELADVQNQLEAYRTEIGMDSVRPREDVIASQQEIGQLGAAFAKANTKIEYPSDRHRMSQGQFTMHGREIDDLTKRNQELFDQWTRIDIECSRVTEDLQAAWHGRIEQLRNECANLHAEKQVWEVRPSFARSRIDSELTDRQSVQSRLLEENKTLAMEQSHLSGIVKKMHHDLEKSGENDRRRLESQLQMLEGQRQDLKHQLSQERDSVRQKDIEIMKLQTRLDKTVQDFSITREALVGVETTKTHLEQRVAELNRQLKGPGSDEKLAVYERRPSTVRDLVSGIAQHVDPDLSREQQLEAEMAELRSVLKVTEVDLATARSHADQFREISQVNEAALKSLNATHDEYKRSTEAQIARHESEYNAIQEKLNAVQQEPGQFTTKYNELQKLFETERTAWTNDKKVDSEDMIQVDIGTSEKNSHRDRTSRENEVRQTEQRAKAAEPEEHHTQEVVAHAESPGSPAPVFDSAASESLFPSAPDDGNHQLSASLLAHRPSKVSRQSLSHSYAPQPVLAPMKQQGFIIQYAPKFQVPSKELGLAPGGISWLEFYKKNNFGQLAYAQKNSVGRLVKLDNPKIVDAKINRCINCLVSTKRCTPPTARSKTKMDEYHFNEQTVPKAIVEYHNIAVQRQKKPGEWMGDGIPEFQSSWNPSDGKKRAASPSEDQTAHIATMVPRTPTVRSS</sequence>
<keyword evidence="1" id="KW-0175">Coiled coil</keyword>
<proteinExistence type="predicted"/>
<dbReference type="AlphaFoldDB" id="A0AAD6YDQ3"/>
<feature type="region of interest" description="Disordered" evidence="2">
    <location>
        <begin position="667"/>
        <end position="714"/>
    </location>
</feature>
<dbReference type="EMBL" id="JARJCW010000020">
    <property type="protein sequence ID" value="KAJ7213861.1"/>
    <property type="molecule type" value="Genomic_DNA"/>
</dbReference>
<evidence type="ECO:0000256" key="2">
    <source>
        <dbReference type="SAM" id="MobiDB-lite"/>
    </source>
</evidence>
<dbReference type="PANTHER" id="PTHR18898:SF2">
    <property type="entry name" value="NUCLEOPROTEIN TPR"/>
    <property type="match status" value="1"/>
</dbReference>
<comment type="caution">
    <text evidence="3">The sequence shown here is derived from an EMBL/GenBank/DDBJ whole genome shotgun (WGS) entry which is preliminary data.</text>
</comment>